<dbReference type="AlphaFoldDB" id="A0AAD6MQ72"/>
<dbReference type="Pfam" id="PF03061">
    <property type="entry name" value="4HBT"/>
    <property type="match status" value="1"/>
</dbReference>
<reference evidence="2" key="2">
    <citation type="submission" date="2023-01" db="EMBL/GenBank/DDBJ databases">
        <authorList>
            <person name="Petersen C."/>
        </authorList>
    </citation>
    <scope>NUCLEOTIDE SEQUENCE</scope>
    <source>
        <strain evidence="2">IBT 17514</strain>
    </source>
</reference>
<protein>
    <recommendedName>
        <fullName evidence="1">Thioesterase domain-containing protein</fullName>
    </recommendedName>
</protein>
<accession>A0AAD6MQ72</accession>
<dbReference type="InterPro" id="IPR052061">
    <property type="entry name" value="PTE-AB_protein"/>
</dbReference>
<organism evidence="2 3">
    <name type="scientific">Penicillium malachiteum</name>
    <dbReference type="NCBI Taxonomy" id="1324776"/>
    <lineage>
        <taxon>Eukaryota</taxon>
        <taxon>Fungi</taxon>
        <taxon>Dikarya</taxon>
        <taxon>Ascomycota</taxon>
        <taxon>Pezizomycotina</taxon>
        <taxon>Eurotiomycetes</taxon>
        <taxon>Eurotiomycetidae</taxon>
        <taxon>Eurotiales</taxon>
        <taxon>Aspergillaceae</taxon>
        <taxon>Penicillium</taxon>
    </lineage>
</organism>
<evidence type="ECO:0000259" key="1">
    <source>
        <dbReference type="Pfam" id="PF03061"/>
    </source>
</evidence>
<proteinExistence type="predicted"/>
<dbReference type="PANTHER" id="PTHR47260">
    <property type="entry name" value="UPF0644 PROTEIN PB2B4.06"/>
    <property type="match status" value="1"/>
</dbReference>
<reference evidence="2" key="1">
    <citation type="journal article" date="2023" name="IMA Fungus">
        <title>Comparative genomic study of the Penicillium genus elucidates a diverse pangenome and 15 lateral gene transfer events.</title>
        <authorList>
            <person name="Petersen C."/>
            <person name="Sorensen T."/>
            <person name="Nielsen M.R."/>
            <person name="Sondergaard T.E."/>
            <person name="Sorensen J.L."/>
            <person name="Fitzpatrick D.A."/>
            <person name="Frisvad J.C."/>
            <person name="Nielsen K.L."/>
        </authorList>
    </citation>
    <scope>NUCLEOTIDE SEQUENCE</scope>
    <source>
        <strain evidence="2">IBT 17514</strain>
    </source>
</reference>
<feature type="domain" description="Thioesterase" evidence="1">
    <location>
        <begin position="87"/>
        <end position="156"/>
    </location>
</feature>
<evidence type="ECO:0000313" key="2">
    <source>
        <dbReference type="EMBL" id="KAJ5703252.1"/>
    </source>
</evidence>
<dbReference type="Proteomes" id="UP001215712">
    <property type="component" value="Unassembled WGS sequence"/>
</dbReference>
<dbReference type="InterPro" id="IPR029069">
    <property type="entry name" value="HotDog_dom_sf"/>
</dbReference>
<sequence length="182" mass="19998">MASKSVLEIESLIDNHPMIQDLRKRGKFVEYRGYEDYPQDLREQNLTAGPLTGPQMIPIAPYVFVNQAEKSLVEILYLGNHVSGYPGIIHGGLLATILDEGLGWCCFPFLPGKAGATVALDLQFINPLSTDSYMVLKAQVTSVVERKAFVEGHIETLPENGDPVLIAKARATFVAPRNMKLG</sequence>
<dbReference type="PANTHER" id="PTHR47260:SF7">
    <property type="entry name" value="THIOESTERASE FAMILY PROTEIN (AFU_ORTHOLOGUE AFUA_1G10800)"/>
    <property type="match status" value="1"/>
</dbReference>
<comment type="caution">
    <text evidence="2">The sequence shown here is derived from an EMBL/GenBank/DDBJ whole genome shotgun (WGS) entry which is preliminary data.</text>
</comment>
<dbReference type="SUPFAM" id="SSF54637">
    <property type="entry name" value="Thioesterase/thiol ester dehydrase-isomerase"/>
    <property type="match status" value="1"/>
</dbReference>
<gene>
    <name evidence="2" type="ORF">N7493_011641</name>
</gene>
<dbReference type="EMBL" id="JAQJAN010000023">
    <property type="protein sequence ID" value="KAJ5703252.1"/>
    <property type="molecule type" value="Genomic_DNA"/>
</dbReference>
<evidence type="ECO:0000313" key="3">
    <source>
        <dbReference type="Proteomes" id="UP001215712"/>
    </source>
</evidence>
<dbReference type="CDD" id="cd03443">
    <property type="entry name" value="PaaI_thioesterase"/>
    <property type="match status" value="1"/>
</dbReference>
<keyword evidence="3" id="KW-1185">Reference proteome</keyword>
<dbReference type="InterPro" id="IPR006683">
    <property type="entry name" value="Thioestr_dom"/>
</dbReference>
<name>A0AAD6MQ72_9EURO</name>
<dbReference type="Gene3D" id="3.10.129.10">
    <property type="entry name" value="Hotdog Thioesterase"/>
    <property type="match status" value="1"/>
</dbReference>